<evidence type="ECO:0000256" key="1">
    <source>
        <dbReference type="SAM" id="Phobius"/>
    </source>
</evidence>
<protein>
    <submittedName>
        <fullName evidence="2">Uncharacterized protein</fullName>
    </submittedName>
</protein>
<dbReference type="RefSeq" id="WP_066762741.1">
    <property type="nucleotide sequence ID" value="NZ_BMIO01000012.1"/>
</dbReference>
<dbReference type="Proteomes" id="UP000598997">
    <property type="component" value="Unassembled WGS sequence"/>
</dbReference>
<keyword evidence="3" id="KW-1185">Reference proteome</keyword>
<proteinExistence type="predicted"/>
<evidence type="ECO:0000313" key="3">
    <source>
        <dbReference type="Proteomes" id="UP000598997"/>
    </source>
</evidence>
<accession>A0A916YN16</accession>
<dbReference type="AlphaFoldDB" id="A0A916YN16"/>
<sequence length="94" mass="9781">MVEERYTETRTPAGDTHTHTEIIREEPARSRGGAGWAIVIVLLLAVIVGGFFLMKGNDAQIARDNAIAGAANSVGNAAESVGDAAETAADNLSE</sequence>
<comment type="caution">
    <text evidence="2">The sequence shown here is derived from an EMBL/GenBank/DDBJ whole genome shotgun (WGS) entry which is preliminary data.</text>
</comment>
<dbReference type="OrthoDB" id="7510110at2"/>
<feature type="transmembrane region" description="Helical" evidence="1">
    <location>
        <begin position="34"/>
        <end position="54"/>
    </location>
</feature>
<organism evidence="2 3">
    <name type="scientific">Croceicoccus pelagius</name>
    <dbReference type="NCBI Taxonomy" id="1703341"/>
    <lineage>
        <taxon>Bacteria</taxon>
        <taxon>Pseudomonadati</taxon>
        <taxon>Pseudomonadota</taxon>
        <taxon>Alphaproteobacteria</taxon>
        <taxon>Sphingomonadales</taxon>
        <taxon>Erythrobacteraceae</taxon>
        <taxon>Croceicoccus</taxon>
    </lineage>
</organism>
<gene>
    <name evidence="2" type="ORF">GCM10010989_28860</name>
</gene>
<name>A0A916YN16_9SPHN</name>
<reference evidence="2 3" key="1">
    <citation type="journal article" date="2014" name="Int. J. Syst. Evol. Microbiol.">
        <title>Complete genome sequence of Corynebacterium casei LMG S-19264T (=DSM 44701T), isolated from a smear-ripened cheese.</title>
        <authorList>
            <consortium name="US DOE Joint Genome Institute (JGI-PGF)"/>
            <person name="Walter F."/>
            <person name="Albersmeier A."/>
            <person name="Kalinowski J."/>
            <person name="Ruckert C."/>
        </authorList>
    </citation>
    <scope>NUCLEOTIDE SEQUENCE [LARGE SCALE GENOMIC DNA]</scope>
    <source>
        <strain evidence="2 3">CGMCC 1.15358</strain>
    </source>
</reference>
<evidence type="ECO:0000313" key="2">
    <source>
        <dbReference type="EMBL" id="GGD52881.1"/>
    </source>
</evidence>
<keyword evidence="1" id="KW-0812">Transmembrane</keyword>
<keyword evidence="1" id="KW-0472">Membrane</keyword>
<dbReference type="EMBL" id="BMIO01000012">
    <property type="protein sequence ID" value="GGD52881.1"/>
    <property type="molecule type" value="Genomic_DNA"/>
</dbReference>
<keyword evidence="1" id="KW-1133">Transmembrane helix</keyword>